<reference evidence="2 3" key="1">
    <citation type="submission" date="2018-07" db="EMBL/GenBank/DDBJ databases">
        <title>The draft genome of Phyllobacterium salinisoli.</title>
        <authorList>
            <person name="Liu L."/>
            <person name="Li L."/>
            <person name="Zhang X."/>
            <person name="Liang L."/>
        </authorList>
    </citation>
    <scope>NUCLEOTIDE SEQUENCE [LARGE SCALE GENOMIC DNA]</scope>
    <source>
        <strain evidence="2 3">LLAN61</strain>
    </source>
</reference>
<name>A0A368K6Q2_9HYPH</name>
<evidence type="ECO:0000256" key="1">
    <source>
        <dbReference type="SAM" id="Phobius"/>
    </source>
</evidence>
<keyword evidence="1" id="KW-0812">Transmembrane</keyword>
<protein>
    <recommendedName>
        <fullName evidence="4">DUF4175 domain-containing protein</fullName>
    </recommendedName>
</protein>
<keyword evidence="3" id="KW-1185">Reference proteome</keyword>
<dbReference type="OrthoDB" id="7862423at2"/>
<comment type="caution">
    <text evidence="2">The sequence shown here is derived from an EMBL/GenBank/DDBJ whole genome shotgun (WGS) entry which is preliminary data.</text>
</comment>
<keyword evidence="1" id="KW-0472">Membrane</keyword>
<feature type="transmembrane region" description="Helical" evidence="1">
    <location>
        <begin position="47"/>
        <end position="65"/>
    </location>
</feature>
<evidence type="ECO:0008006" key="4">
    <source>
        <dbReference type="Google" id="ProtNLM"/>
    </source>
</evidence>
<proteinExistence type="predicted"/>
<keyword evidence="1" id="KW-1133">Transmembrane helix</keyword>
<dbReference type="EMBL" id="QOZG01000003">
    <property type="protein sequence ID" value="RCS24133.1"/>
    <property type="molecule type" value="Genomic_DNA"/>
</dbReference>
<organism evidence="2 3">
    <name type="scientific">Phyllobacterium salinisoli</name>
    <dbReference type="NCBI Taxonomy" id="1899321"/>
    <lineage>
        <taxon>Bacteria</taxon>
        <taxon>Pseudomonadati</taxon>
        <taxon>Pseudomonadota</taxon>
        <taxon>Alphaproteobacteria</taxon>
        <taxon>Hyphomicrobiales</taxon>
        <taxon>Phyllobacteriaceae</taxon>
        <taxon>Phyllobacterium</taxon>
    </lineage>
</organism>
<gene>
    <name evidence="2" type="ORF">DUT91_07325</name>
</gene>
<feature type="transmembrane region" description="Helical" evidence="1">
    <location>
        <begin position="20"/>
        <end position="41"/>
    </location>
</feature>
<dbReference type="RefSeq" id="WP_114439756.1">
    <property type="nucleotide sequence ID" value="NZ_QOZG01000003.1"/>
</dbReference>
<evidence type="ECO:0000313" key="2">
    <source>
        <dbReference type="EMBL" id="RCS24133.1"/>
    </source>
</evidence>
<accession>A0A368K6Q2</accession>
<dbReference type="Proteomes" id="UP000253420">
    <property type="component" value="Unassembled WGS sequence"/>
</dbReference>
<dbReference type="AlphaFoldDB" id="A0A368K6Q2"/>
<evidence type="ECO:0000313" key="3">
    <source>
        <dbReference type="Proteomes" id="UP000253420"/>
    </source>
</evidence>
<sequence length="78" mass="8955">MTDKWFKPKRYGYGATPINWRGWAFIGAFMAVVLLAIAALIVLQAPIWLAVPVTLALTIAIIPFTKARTDGEWRWRWH</sequence>